<evidence type="ECO:0000256" key="7">
    <source>
        <dbReference type="ARBA" id="ARBA00022833"/>
    </source>
</evidence>
<dbReference type="Gene3D" id="3.30.40.10">
    <property type="entry name" value="Zinc/RING finger domain, C3HC4 (zinc finger)"/>
    <property type="match status" value="1"/>
</dbReference>
<dbReference type="GO" id="GO:0008270">
    <property type="term" value="F:zinc ion binding"/>
    <property type="evidence" value="ECO:0007669"/>
    <property type="project" value="UniProtKB-KW"/>
</dbReference>
<sequence>MADLDERNAVSDLDQVSCKEGVLLIFEDICPKYLDELAQQHAFNADAIIATILDQQERDILYPRRQKSRKRKRGEDVDDEDEEKKSVDPNTEIQAKLNDHQHLRTMSSAKYKDMAALLLSQDFPLIPKMTLRSKLLSQNGSSLFRAYAAIDDALRKGDEGRIPWSNKKTRTKPLEQYTAANIGKVNREDLTDEQTAALDEFLAARQVRARKDAEAAVEAAEVSNLERARQTGQTAECGCCFEECPLNRMVCCENAEGHWFCRGCMRQHAENTIGYSKYELKCMSMDGCSAGFSVAQRKLFLDKKLQIALDRIEAQAMLEKAGIEDLETCPFCPMAIEYPPVHENKEFRCTNRECEIVSCRLCRKQTHIPKTCAEAAAEEEHSARHTIEEAMSEAVIRKCNKCANPYIKSDGCNKIFCTKCSTIQCYVCRQTVKDYSHFNDQNRGGKQGQCPLFDSTEARHQEEAQRAENATRDRVARENPEMDNEALKLKMSARVEEDERKRKEQGERQRARVHFAPPAFFQALNPGPAPEIADDGRARQLNARQLQQIEAQVQRAREHRERLQEQQEARHKTILDKIRAAQQHHQNHVAEQQRLQQEAVQRNVDAMRQAHETRAQELLDLVTEQTRNRARQEQILRREEQPMIQLPFLQVQAPANIGVPGPIRNAGRIPNSGRTAANAIVVDPDSPPQSRSVREGLRNDNVFMPLRLGADLSFLGRPQSMQDVLDNQRQRGHRAMFGGGLEQFNRFRGEFAQNALGLQARPPALPDLVRLDMFPGAARIGDGVRVQRVINANARPAPANQVGDARV</sequence>
<evidence type="ECO:0000313" key="12">
    <source>
        <dbReference type="Proteomes" id="UP000829685"/>
    </source>
</evidence>
<evidence type="ECO:0000256" key="2">
    <source>
        <dbReference type="ARBA" id="ARBA00022679"/>
    </source>
</evidence>
<dbReference type="AlphaFoldDB" id="A0A9Q0AJG3"/>
<keyword evidence="4" id="KW-0677">Repeat</keyword>
<keyword evidence="5" id="KW-0863">Zinc-finger</keyword>
<evidence type="ECO:0000256" key="3">
    <source>
        <dbReference type="ARBA" id="ARBA00022723"/>
    </source>
</evidence>
<accession>A0A9Q0AJG3</accession>
<dbReference type="InterPro" id="IPR051628">
    <property type="entry name" value="LUBAC_E3_Ligases"/>
</dbReference>
<protein>
    <recommendedName>
        <fullName evidence="10">RING-type domain-containing protein</fullName>
    </recommendedName>
</protein>
<keyword evidence="12" id="KW-1185">Reference proteome</keyword>
<dbReference type="CDD" id="cd16630">
    <property type="entry name" value="RING-HC_RBR_RNF216"/>
    <property type="match status" value="1"/>
</dbReference>
<keyword evidence="6" id="KW-0833">Ubl conjugation pathway</keyword>
<dbReference type="EMBL" id="JAFIMR010000042">
    <property type="protein sequence ID" value="KAI1856758.1"/>
    <property type="molecule type" value="Genomic_DNA"/>
</dbReference>
<name>A0A9Q0AJG3_9PEZI</name>
<dbReference type="InterPro" id="IPR047544">
    <property type="entry name" value="RING-HC_RBR_RNF216"/>
</dbReference>
<keyword evidence="3" id="KW-0479">Metal-binding</keyword>
<keyword evidence="2" id="KW-0808">Transferase</keyword>
<feature type="coiled-coil region" evidence="8">
    <location>
        <begin position="546"/>
        <end position="610"/>
    </location>
</feature>
<dbReference type="InterPro" id="IPR047546">
    <property type="entry name" value="Rcat_RBR_RNF216"/>
</dbReference>
<dbReference type="InterPro" id="IPR013083">
    <property type="entry name" value="Znf_RING/FYVE/PHD"/>
</dbReference>
<dbReference type="InterPro" id="IPR044066">
    <property type="entry name" value="TRIAD_supradom"/>
</dbReference>
<keyword evidence="8" id="KW-0175">Coiled coil</keyword>
<dbReference type="Gene3D" id="1.20.120.1750">
    <property type="match status" value="1"/>
</dbReference>
<evidence type="ECO:0000256" key="9">
    <source>
        <dbReference type="SAM" id="MobiDB-lite"/>
    </source>
</evidence>
<comment type="pathway">
    <text evidence="1">Protein modification; protein ubiquitination.</text>
</comment>
<dbReference type="OrthoDB" id="10009520at2759"/>
<dbReference type="PANTHER" id="PTHR22770:SF47">
    <property type="entry name" value="E3 UBIQUITIN-PROTEIN LIGASE RNF216"/>
    <property type="match status" value="1"/>
</dbReference>
<evidence type="ECO:0000256" key="6">
    <source>
        <dbReference type="ARBA" id="ARBA00022786"/>
    </source>
</evidence>
<evidence type="ECO:0000256" key="8">
    <source>
        <dbReference type="SAM" id="Coils"/>
    </source>
</evidence>
<evidence type="ECO:0000256" key="5">
    <source>
        <dbReference type="ARBA" id="ARBA00022771"/>
    </source>
</evidence>
<keyword evidence="7" id="KW-0862">Zinc</keyword>
<dbReference type="Pfam" id="PF26200">
    <property type="entry name" value="Rcat_RNF216"/>
    <property type="match status" value="1"/>
</dbReference>
<feature type="region of interest" description="Disordered" evidence="9">
    <location>
        <begin position="458"/>
        <end position="511"/>
    </location>
</feature>
<evidence type="ECO:0000256" key="1">
    <source>
        <dbReference type="ARBA" id="ARBA00004906"/>
    </source>
</evidence>
<dbReference type="InterPro" id="IPR047545">
    <property type="entry name" value="BRcat_RBR_RNF216"/>
</dbReference>
<gene>
    <name evidence="11" type="ORF">JX265_011399</name>
</gene>
<evidence type="ECO:0000259" key="10">
    <source>
        <dbReference type="PROSITE" id="PS51873"/>
    </source>
</evidence>
<feature type="domain" description="RING-type" evidence="10">
    <location>
        <begin position="233"/>
        <end position="451"/>
    </location>
</feature>
<evidence type="ECO:0000313" key="11">
    <source>
        <dbReference type="EMBL" id="KAI1856758.1"/>
    </source>
</evidence>
<dbReference type="PROSITE" id="PS51873">
    <property type="entry name" value="TRIAD"/>
    <property type="match status" value="1"/>
</dbReference>
<organism evidence="11 12">
    <name type="scientific">Neoarthrinium moseri</name>
    <dbReference type="NCBI Taxonomy" id="1658444"/>
    <lineage>
        <taxon>Eukaryota</taxon>
        <taxon>Fungi</taxon>
        <taxon>Dikarya</taxon>
        <taxon>Ascomycota</taxon>
        <taxon>Pezizomycotina</taxon>
        <taxon>Sordariomycetes</taxon>
        <taxon>Xylariomycetidae</taxon>
        <taxon>Amphisphaeriales</taxon>
        <taxon>Apiosporaceae</taxon>
        <taxon>Neoarthrinium</taxon>
    </lineage>
</organism>
<dbReference type="SUPFAM" id="SSF57850">
    <property type="entry name" value="RING/U-box"/>
    <property type="match status" value="1"/>
</dbReference>
<feature type="compositionally biased region" description="Basic and acidic residues" evidence="9">
    <location>
        <begin position="458"/>
        <end position="510"/>
    </location>
</feature>
<dbReference type="CDD" id="cd20339">
    <property type="entry name" value="BRcat_RBR_RNF216"/>
    <property type="match status" value="1"/>
</dbReference>
<dbReference type="CDD" id="cd20353">
    <property type="entry name" value="Rcat_RBR_RNF216"/>
    <property type="match status" value="1"/>
</dbReference>
<comment type="caution">
    <text evidence="11">The sequence shown here is derived from an EMBL/GenBank/DDBJ whole genome shotgun (WGS) entry which is preliminary data.</text>
</comment>
<dbReference type="GO" id="GO:0016740">
    <property type="term" value="F:transferase activity"/>
    <property type="evidence" value="ECO:0007669"/>
    <property type="project" value="UniProtKB-KW"/>
</dbReference>
<feature type="region of interest" description="Disordered" evidence="9">
    <location>
        <begin position="63"/>
        <end position="100"/>
    </location>
</feature>
<proteinExistence type="predicted"/>
<dbReference type="Proteomes" id="UP000829685">
    <property type="component" value="Unassembled WGS sequence"/>
</dbReference>
<dbReference type="PANTHER" id="PTHR22770">
    <property type="entry name" value="UBIQUITIN CONJUGATING ENZYME 7 INTERACTING PROTEIN-RELATED"/>
    <property type="match status" value="1"/>
</dbReference>
<evidence type="ECO:0000256" key="4">
    <source>
        <dbReference type="ARBA" id="ARBA00022737"/>
    </source>
</evidence>
<reference evidence="11" key="1">
    <citation type="submission" date="2021-03" db="EMBL/GenBank/DDBJ databases">
        <title>Revisited historic fungal species revealed as producer of novel bioactive compounds through whole genome sequencing and comparative genomics.</title>
        <authorList>
            <person name="Vignolle G.A."/>
            <person name="Hochenegger N."/>
            <person name="Mach R.L."/>
            <person name="Mach-Aigner A.R."/>
            <person name="Javad Rahimi M."/>
            <person name="Salim K.A."/>
            <person name="Chan C.M."/>
            <person name="Lim L.B.L."/>
            <person name="Cai F."/>
            <person name="Druzhinina I.S."/>
            <person name="U'Ren J.M."/>
            <person name="Derntl C."/>
        </authorList>
    </citation>
    <scope>NUCLEOTIDE SEQUENCE</scope>
    <source>
        <strain evidence="11">TUCIM 5799</strain>
    </source>
</reference>